<organism evidence="3 4">
    <name type="scientific">Dreissena polymorpha</name>
    <name type="common">Zebra mussel</name>
    <name type="synonym">Mytilus polymorpha</name>
    <dbReference type="NCBI Taxonomy" id="45954"/>
    <lineage>
        <taxon>Eukaryota</taxon>
        <taxon>Metazoa</taxon>
        <taxon>Spiralia</taxon>
        <taxon>Lophotrochozoa</taxon>
        <taxon>Mollusca</taxon>
        <taxon>Bivalvia</taxon>
        <taxon>Autobranchia</taxon>
        <taxon>Heteroconchia</taxon>
        <taxon>Euheterodonta</taxon>
        <taxon>Imparidentia</taxon>
        <taxon>Neoheterodontei</taxon>
        <taxon>Myida</taxon>
        <taxon>Dreissenoidea</taxon>
        <taxon>Dreissenidae</taxon>
        <taxon>Dreissena</taxon>
    </lineage>
</organism>
<feature type="signal peptide" evidence="1">
    <location>
        <begin position="1"/>
        <end position="19"/>
    </location>
</feature>
<keyword evidence="4" id="KW-1185">Reference proteome</keyword>
<name>A0A9D3Z4R7_DREPO</name>
<reference evidence="3" key="2">
    <citation type="submission" date="2020-11" db="EMBL/GenBank/DDBJ databases">
        <authorList>
            <person name="McCartney M.A."/>
            <person name="Auch B."/>
            <person name="Kono T."/>
            <person name="Mallez S."/>
            <person name="Becker A."/>
            <person name="Gohl D.M."/>
            <person name="Silverstein K.A.T."/>
            <person name="Koren S."/>
            <person name="Bechman K.B."/>
            <person name="Herman A."/>
            <person name="Abrahante J.E."/>
            <person name="Garbe J."/>
        </authorList>
    </citation>
    <scope>NUCLEOTIDE SEQUENCE</scope>
    <source>
        <strain evidence="3">Duluth1</strain>
        <tissue evidence="3">Whole animal</tissue>
    </source>
</reference>
<accession>A0A9D3Z4R7</accession>
<dbReference type="SUPFAM" id="SSF56436">
    <property type="entry name" value="C-type lectin-like"/>
    <property type="match status" value="1"/>
</dbReference>
<dbReference type="Pfam" id="PF00059">
    <property type="entry name" value="Lectin_C"/>
    <property type="match status" value="1"/>
</dbReference>
<evidence type="ECO:0000313" key="3">
    <source>
        <dbReference type="EMBL" id="KAH3710601.1"/>
    </source>
</evidence>
<dbReference type="InterPro" id="IPR001304">
    <property type="entry name" value="C-type_lectin-like"/>
</dbReference>
<evidence type="ECO:0000259" key="2">
    <source>
        <dbReference type="PROSITE" id="PS50041"/>
    </source>
</evidence>
<protein>
    <recommendedName>
        <fullName evidence="2">C-type lectin domain-containing protein</fullName>
    </recommendedName>
</protein>
<feature type="domain" description="C-type lectin" evidence="2">
    <location>
        <begin position="36"/>
        <end position="168"/>
    </location>
</feature>
<dbReference type="PROSITE" id="PS50041">
    <property type="entry name" value="C_TYPE_LECTIN_2"/>
    <property type="match status" value="1"/>
</dbReference>
<feature type="chain" id="PRO_5039314246" description="C-type lectin domain-containing protein" evidence="1">
    <location>
        <begin position="20"/>
        <end position="181"/>
    </location>
</feature>
<dbReference type="AlphaFoldDB" id="A0A9D3Z4R7"/>
<dbReference type="PANTHER" id="PTHR22803">
    <property type="entry name" value="MANNOSE, PHOSPHOLIPASE, LECTIN RECEPTOR RELATED"/>
    <property type="match status" value="1"/>
</dbReference>
<dbReference type="InterPro" id="IPR016187">
    <property type="entry name" value="CTDL_fold"/>
</dbReference>
<reference evidence="3" key="1">
    <citation type="journal article" date="2019" name="bioRxiv">
        <title>The Genome of the Zebra Mussel, Dreissena polymorpha: A Resource for Invasive Species Research.</title>
        <authorList>
            <person name="McCartney M.A."/>
            <person name="Auch B."/>
            <person name="Kono T."/>
            <person name="Mallez S."/>
            <person name="Zhang Y."/>
            <person name="Obille A."/>
            <person name="Becker A."/>
            <person name="Abrahante J.E."/>
            <person name="Garbe J."/>
            <person name="Badalamenti J.P."/>
            <person name="Herman A."/>
            <person name="Mangelson H."/>
            <person name="Liachko I."/>
            <person name="Sullivan S."/>
            <person name="Sone E.D."/>
            <person name="Koren S."/>
            <person name="Silverstein K.A.T."/>
            <person name="Beckman K.B."/>
            <person name="Gohl D.M."/>
        </authorList>
    </citation>
    <scope>NUCLEOTIDE SEQUENCE</scope>
    <source>
        <strain evidence="3">Duluth1</strain>
        <tissue evidence="3">Whole animal</tissue>
    </source>
</reference>
<dbReference type="Proteomes" id="UP000828390">
    <property type="component" value="Unassembled WGS sequence"/>
</dbReference>
<sequence length="181" mass="20727">MKEYYIILMLLVATDRCTCQDCECPLQQCPDGWTTFRGSCYYVSDNVSVDWTEAVHHCELHHGRLVTIETKEEDSFIRSHLERLYRQSNQHVGEEFWLGANDQMVEGVWTWYTNDQPLEYTGWYPGQPGSEGDEDCAVIASRPEAGGSQKFNGWHDAQCAAQHHPVCEISHDDSLPIVGRK</sequence>
<dbReference type="SMART" id="SM00034">
    <property type="entry name" value="CLECT"/>
    <property type="match status" value="1"/>
</dbReference>
<evidence type="ECO:0000313" key="4">
    <source>
        <dbReference type="Proteomes" id="UP000828390"/>
    </source>
</evidence>
<evidence type="ECO:0000256" key="1">
    <source>
        <dbReference type="SAM" id="SignalP"/>
    </source>
</evidence>
<gene>
    <name evidence="3" type="ORF">DPMN_070089</name>
</gene>
<comment type="caution">
    <text evidence="3">The sequence shown here is derived from an EMBL/GenBank/DDBJ whole genome shotgun (WGS) entry which is preliminary data.</text>
</comment>
<dbReference type="CDD" id="cd00037">
    <property type="entry name" value="CLECT"/>
    <property type="match status" value="1"/>
</dbReference>
<dbReference type="InterPro" id="IPR016186">
    <property type="entry name" value="C-type_lectin-like/link_sf"/>
</dbReference>
<proteinExistence type="predicted"/>
<keyword evidence="1" id="KW-0732">Signal</keyword>
<dbReference type="EMBL" id="JAIWYP010000014">
    <property type="protein sequence ID" value="KAH3710601.1"/>
    <property type="molecule type" value="Genomic_DNA"/>
</dbReference>
<dbReference type="Gene3D" id="3.10.100.10">
    <property type="entry name" value="Mannose-Binding Protein A, subunit A"/>
    <property type="match status" value="1"/>
</dbReference>
<dbReference type="InterPro" id="IPR050111">
    <property type="entry name" value="C-type_lectin/snaclec_domain"/>
</dbReference>